<sequence>MSVLLSPLTDADVQPLARLHRKAFPGFFLSTLGEPFLVQFYRGFLSDDDAVTVVAHDGSGAVQGAVVGTTQPAGFFGRLVRNRWPGFAAASVRAALTNPRAVPRLLRAVTYRGDTPEGADGALLSSICVDPGVRGTGLGRRLLAAWVAEVASRGTDKAFLTTDAVGNDAVNRFYQAAGWVLSDRFETREGRPMNRYTISVNGN</sequence>
<name>A0ABS2RK32_9ACTN</name>
<evidence type="ECO:0000313" key="3">
    <source>
        <dbReference type="Proteomes" id="UP000704762"/>
    </source>
</evidence>
<dbReference type="SUPFAM" id="SSF55729">
    <property type="entry name" value="Acyl-CoA N-acyltransferases (Nat)"/>
    <property type="match status" value="1"/>
</dbReference>
<dbReference type="Pfam" id="PF00583">
    <property type="entry name" value="Acetyltransf_1"/>
    <property type="match status" value="1"/>
</dbReference>
<dbReference type="RefSeq" id="WP_204917066.1">
    <property type="nucleotide sequence ID" value="NZ_BAAAQP010000002.1"/>
</dbReference>
<dbReference type="InterPro" id="IPR000182">
    <property type="entry name" value="GNAT_dom"/>
</dbReference>
<dbReference type="EMBL" id="JAFBCF010000001">
    <property type="protein sequence ID" value="MBM7798541.1"/>
    <property type="molecule type" value="Genomic_DNA"/>
</dbReference>
<comment type="caution">
    <text evidence="2">The sequence shown here is derived from an EMBL/GenBank/DDBJ whole genome shotgun (WGS) entry which is preliminary data.</text>
</comment>
<accession>A0ABS2RK32</accession>
<evidence type="ECO:0000313" key="2">
    <source>
        <dbReference type="EMBL" id="MBM7798541.1"/>
    </source>
</evidence>
<dbReference type="PROSITE" id="PS51186">
    <property type="entry name" value="GNAT"/>
    <property type="match status" value="1"/>
</dbReference>
<feature type="domain" description="N-acetyltransferase" evidence="1">
    <location>
        <begin position="3"/>
        <end position="198"/>
    </location>
</feature>
<dbReference type="InterPro" id="IPR016181">
    <property type="entry name" value="Acyl_CoA_acyltransferase"/>
</dbReference>
<proteinExistence type="predicted"/>
<organism evidence="2 3">
    <name type="scientific">Microlunatus panaciterrae</name>
    <dbReference type="NCBI Taxonomy" id="400768"/>
    <lineage>
        <taxon>Bacteria</taxon>
        <taxon>Bacillati</taxon>
        <taxon>Actinomycetota</taxon>
        <taxon>Actinomycetes</taxon>
        <taxon>Propionibacteriales</taxon>
        <taxon>Propionibacteriaceae</taxon>
        <taxon>Microlunatus</taxon>
    </lineage>
</organism>
<dbReference type="CDD" id="cd04301">
    <property type="entry name" value="NAT_SF"/>
    <property type="match status" value="1"/>
</dbReference>
<evidence type="ECO:0000259" key="1">
    <source>
        <dbReference type="PROSITE" id="PS51186"/>
    </source>
</evidence>
<protein>
    <submittedName>
        <fullName evidence="2">Ribosomal protein S18 acetylase RimI-like enzyme</fullName>
    </submittedName>
</protein>
<keyword evidence="3" id="KW-1185">Reference proteome</keyword>
<dbReference type="Proteomes" id="UP000704762">
    <property type="component" value="Unassembled WGS sequence"/>
</dbReference>
<reference evidence="2 3" key="1">
    <citation type="submission" date="2021-01" db="EMBL/GenBank/DDBJ databases">
        <title>Sequencing the genomes of 1000 actinobacteria strains.</title>
        <authorList>
            <person name="Klenk H.-P."/>
        </authorList>
    </citation>
    <scope>NUCLEOTIDE SEQUENCE [LARGE SCALE GENOMIC DNA]</scope>
    <source>
        <strain evidence="2 3">DSM 18662</strain>
    </source>
</reference>
<gene>
    <name evidence="2" type="ORF">JOE57_001462</name>
</gene>
<dbReference type="Gene3D" id="3.40.630.30">
    <property type="match status" value="1"/>
</dbReference>